<evidence type="ECO:0000256" key="3">
    <source>
        <dbReference type="ARBA" id="ARBA00022552"/>
    </source>
</evidence>
<dbReference type="InterPro" id="IPR029060">
    <property type="entry name" value="PIN-like_dom_sf"/>
</dbReference>
<feature type="non-terminal residue" evidence="10">
    <location>
        <position position="227"/>
    </location>
</feature>
<evidence type="ECO:0000256" key="6">
    <source>
        <dbReference type="ARBA" id="ARBA00038503"/>
    </source>
</evidence>
<evidence type="ECO:0000256" key="1">
    <source>
        <dbReference type="ARBA" id="ARBA00004604"/>
    </source>
</evidence>
<evidence type="ECO:0000256" key="2">
    <source>
        <dbReference type="ARBA" id="ARBA00022517"/>
    </source>
</evidence>
<evidence type="ECO:0000313" key="11">
    <source>
        <dbReference type="Proteomes" id="UP000051574"/>
    </source>
</evidence>
<comment type="subcellular location">
    <subcellularLocation>
        <location evidence="1">Nucleus</location>
        <location evidence="1">Nucleolus</location>
    </subcellularLocation>
</comment>
<dbReference type="GO" id="GO:0032040">
    <property type="term" value="C:small-subunit processome"/>
    <property type="evidence" value="ECO:0007669"/>
    <property type="project" value="InterPro"/>
</dbReference>
<keyword evidence="3" id="KW-0698">rRNA processing</keyword>
<gene>
    <name evidence="10" type="ORF">AMK59_7702</name>
</gene>
<dbReference type="Pfam" id="PF24779">
    <property type="entry name" value="UTP23_sensor"/>
    <property type="match status" value="1"/>
</dbReference>
<feature type="domain" description="UTP23 sensor motif region" evidence="9">
    <location>
        <begin position="193"/>
        <end position="211"/>
    </location>
</feature>
<dbReference type="OrthoDB" id="25675at2759"/>
<comment type="function">
    <text evidence="5">Involved in rRNA-processing and ribosome biogenesis.</text>
</comment>
<sequence>MKIKRYKKVNRYLNFYANNFGFRQPYQILVDGTFCLAALNSQVNIADNIPKYLQGELKLLTTQCAIIETENFGSKLHGALVILKQYALHKCGHEGKPVSGSKCFQSMVLESNKNHYIIATQDRDLQNKLKEKPGVPVLYLHDKAPVLSAPSEVSILKSKEELNDKLGILSKEKVVIDKLKQNNGIIEDDIQKPKKRKGPKGPNPLSCKKKKRKVQQGFNVNVKNESV</sequence>
<protein>
    <recommendedName>
        <fullName evidence="7">rRNA-processing protein UTP23 homolog</fullName>
    </recommendedName>
</protein>
<evidence type="ECO:0000256" key="4">
    <source>
        <dbReference type="ARBA" id="ARBA00023242"/>
    </source>
</evidence>
<dbReference type="AlphaFoldDB" id="A0A0T6AY60"/>
<evidence type="ECO:0000256" key="7">
    <source>
        <dbReference type="ARBA" id="ARBA00071400"/>
    </source>
</evidence>
<organism evidence="10 11">
    <name type="scientific">Oryctes borbonicus</name>
    <dbReference type="NCBI Taxonomy" id="1629725"/>
    <lineage>
        <taxon>Eukaryota</taxon>
        <taxon>Metazoa</taxon>
        <taxon>Ecdysozoa</taxon>
        <taxon>Arthropoda</taxon>
        <taxon>Hexapoda</taxon>
        <taxon>Insecta</taxon>
        <taxon>Pterygota</taxon>
        <taxon>Neoptera</taxon>
        <taxon>Endopterygota</taxon>
        <taxon>Coleoptera</taxon>
        <taxon>Polyphaga</taxon>
        <taxon>Scarabaeiformia</taxon>
        <taxon>Scarabaeidae</taxon>
        <taxon>Dynastinae</taxon>
        <taxon>Oryctes</taxon>
    </lineage>
</organism>
<comment type="similarity">
    <text evidence="6">Belongs to the UTP23/FCF1 family. UTP23 subfamily.</text>
</comment>
<comment type="caution">
    <text evidence="10">The sequence shown here is derived from an EMBL/GenBank/DDBJ whole genome shotgun (WGS) entry which is preliminary data.</text>
</comment>
<feature type="region of interest" description="Disordered" evidence="8">
    <location>
        <begin position="187"/>
        <end position="227"/>
    </location>
</feature>
<feature type="compositionally biased region" description="Polar residues" evidence="8">
    <location>
        <begin position="216"/>
        <end position="227"/>
    </location>
</feature>
<dbReference type="SUPFAM" id="SSF88723">
    <property type="entry name" value="PIN domain-like"/>
    <property type="match status" value="1"/>
</dbReference>
<dbReference type="FunFam" id="3.40.50.1010:FF:000006">
    <property type="entry name" value="rRNA-processing protein UTP23 homolog"/>
    <property type="match status" value="1"/>
</dbReference>
<keyword evidence="2" id="KW-0690">Ribosome biogenesis</keyword>
<keyword evidence="11" id="KW-1185">Reference proteome</keyword>
<evidence type="ECO:0000313" key="10">
    <source>
        <dbReference type="EMBL" id="KRT79994.1"/>
    </source>
</evidence>
<keyword evidence="4" id="KW-0539">Nucleus</keyword>
<evidence type="ECO:0000256" key="8">
    <source>
        <dbReference type="SAM" id="MobiDB-lite"/>
    </source>
</evidence>
<evidence type="ECO:0000259" key="9">
    <source>
        <dbReference type="Pfam" id="PF24779"/>
    </source>
</evidence>
<dbReference type="InterPro" id="IPR057776">
    <property type="entry name" value="UTP23_sensor"/>
</dbReference>
<dbReference type="GO" id="GO:0006364">
    <property type="term" value="P:rRNA processing"/>
    <property type="evidence" value="ECO:0007669"/>
    <property type="project" value="UniProtKB-KW"/>
</dbReference>
<dbReference type="CDD" id="cd09866">
    <property type="entry name" value="PIN_Fcf1-Utp23-H"/>
    <property type="match status" value="1"/>
</dbReference>
<dbReference type="Proteomes" id="UP000051574">
    <property type="component" value="Unassembled WGS sequence"/>
</dbReference>
<dbReference type="Gene3D" id="3.40.50.1010">
    <property type="entry name" value="5'-nuclease"/>
    <property type="match status" value="1"/>
</dbReference>
<dbReference type="PANTHER" id="PTHR12416">
    <property type="entry name" value="RRNA-PROCESSING PROTEIN UTP23 HOMOLOG"/>
    <property type="match status" value="1"/>
</dbReference>
<reference evidence="10 11" key="1">
    <citation type="submission" date="2015-09" db="EMBL/GenBank/DDBJ databases">
        <title>Draft genome of the scarab beetle Oryctes borbonicus.</title>
        <authorList>
            <person name="Meyer J.M."/>
            <person name="Markov G.V."/>
            <person name="Baskaran P."/>
            <person name="Herrmann M."/>
            <person name="Sommer R.J."/>
            <person name="Roedelsperger C."/>
        </authorList>
    </citation>
    <scope>NUCLEOTIDE SEQUENCE [LARGE SCALE GENOMIC DNA]</scope>
    <source>
        <strain evidence="10">OB123</strain>
        <tissue evidence="10">Whole animal</tissue>
    </source>
</reference>
<dbReference type="EMBL" id="LJIG01022548">
    <property type="protein sequence ID" value="KRT79994.1"/>
    <property type="molecule type" value="Genomic_DNA"/>
</dbReference>
<dbReference type="InterPro" id="IPR006984">
    <property type="entry name" value="Fcf1/UTP23"/>
</dbReference>
<evidence type="ECO:0000256" key="5">
    <source>
        <dbReference type="ARBA" id="ARBA00037300"/>
    </source>
</evidence>
<name>A0A0T6AY60_9SCAR</name>
<accession>A0A0T6AY60</accession>
<proteinExistence type="inferred from homology"/>
<dbReference type="Pfam" id="PF04900">
    <property type="entry name" value="Fcf1"/>
    <property type="match status" value="1"/>
</dbReference>